<accession>A0A0D1YYA7</accession>
<dbReference type="AlphaFoldDB" id="A0A0D1YYA7"/>
<proteinExistence type="predicted"/>
<dbReference type="RefSeq" id="XP_016240487.1">
    <property type="nucleotide sequence ID" value="XM_016375211.1"/>
</dbReference>
<dbReference type="Proteomes" id="UP000053328">
    <property type="component" value="Unassembled WGS sequence"/>
</dbReference>
<evidence type="ECO:0000313" key="2">
    <source>
        <dbReference type="Proteomes" id="UP000053328"/>
    </source>
</evidence>
<sequence>MPVPPHSTAVNTFTVYGSICDYWTTPDQEWILYYRLHVYCDYVGQGTKIAASVTVNNHVFSTEQIGIKDVNKIYTSPPFKSNKTADQLNFQTHKSISGGPDMGTCQCQLTKTATRSAFGTPINDWVNKMTCTKISPYLRVRSVMVREGGHPTYSGYITTPATVQTKKTLDWNDPPVAYPDWSF</sequence>
<name>A0A0D1YYA7_9EURO</name>
<gene>
    <name evidence="1" type="ORF">PV08_00846</name>
</gene>
<keyword evidence="2" id="KW-1185">Reference proteome</keyword>
<dbReference type="GeneID" id="27327929"/>
<evidence type="ECO:0000313" key="1">
    <source>
        <dbReference type="EMBL" id="KIW20271.1"/>
    </source>
</evidence>
<dbReference type="HOGENOM" id="CLU_1475182_0_0_1"/>
<dbReference type="EMBL" id="KN847492">
    <property type="protein sequence ID" value="KIW20271.1"/>
    <property type="molecule type" value="Genomic_DNA"/>
</dbReference>
<protein>
    <submittedName>
        <fullName evidence="1">Uncharacterized protein</fullName>
    </submittedName>
</protein>
<reference evidence="1 2" key="1">
    <citation type="submission" date="2015-01" db="EMBL/GenBank/DDBJ databases">
        <title>The Genome Sequence of Exophiala spinifera CBS89968.</title>
        <authorList>
            <consortium name="The Broad Institute Genomics Platform"/>
            <person name="Cuomo C."/>
            <person name="de Hoog S."/>
            <person name="Gorbushina A."/>
            <person name="Stielow B."/>
            <person name="Teixiera M."/>
            <person name="Abouelleil A."/>
            <person name="Chapman S.B."/>
            <person name="Priest M."/>
            <person name="Young S.K."/>
            <person name="Wortman J."/>
            <person name="Nusbaum C."/>
            <person name="Birren B."/>
        </authorList>
    </citation>
    <scope>NUCLEOTIDE SEQUENCE [LARGE SCALE GENOMIC DNA]</scope>
    <source>
        <strain evidence="1 2">CBS 89968</strain>
    </source>
</reference>
<dbReference type="VEuPathDB" id="FungiDB:PV08_00846"/>
<organism evidence="1 2">
    <name type="scientific">Exophiala spinifera</name>
    <dbReference type="NCBI Taxonomy" id="91928"/>
    <lineage>
        <taxon>Eukaryota</taxon>
        <taxon>Fungi</taxon>
        <taxon>Dikarya</taxon>
        <taxon>Ascomycota</taxon>
        <taxon>Pezizomycotina</taxon>
        <taxon>Eurotiomycetes</taxon>
        <taxon>Chaetothyriomycetidae</taxon>
        <taxon>Chaetothyriales</taxon>
        <taxon>Herpotrichiellaceae</taxon>
        <taxon>Exophiala</taxon>
    </lineage>
</organism>